<protein>
    <recommendedName>
        <fullName evidence="4">DUF945 domain-containing protein</fullName>
    </recommendedName>
</protein>
<gene>
    <name evidence="2" type="ORF">C7I85_14955</name>
</gene>
<evidence type="ECO:0000313" key="2">
    <source>
        <dbReference type="EMBL" id="PSJ59663.1"/>
    </source>
</evidence>
<keyword evidence="3" id="KW-1185">Reference proteome</keyword>
<name>A0A2P7SAY3_9HYPH</name>
<sequence>MMIRTTFQKLALSTFLLAMPLHAAYAQDTTAVAQRFKELLASQNMDVDWKEVNGDASKMVFEGVTFGAPGEKERLSIGKLTFEGVNEENGGYKIDTVTTEPYHFAEDKAAVDISSLVLSGVVLPAPGSSDALGSMAMYDSASLASLDVKLNDKPVFTMSNLSVEMTPPKDGNALEFTSSIEKFTADLSAIDDAQTKAVIDGLGYKTISGYVESAGSWQPSDGRLTLSQNDISIENAGTIGMTFDLGGYTLAFLKSMQDLQKKMADQPEGADNSAQGLAMLGLMQQLTFEGASVRFDDDSLTGKVLEYVAKQQGVKSTDIANQAKAIVPFMTSQLNNPDLSGQISAAVNKFLEDPKNIEVRATPSSSVPFALIAAGAMANPLDLPKTLGVTVQANEEAEQ</sequence>
<feature type="signal peptide" evidence="1">
    <location>
        <begin position="1"/>
        <end position="23"/>
    </location>
</feature>
<proteinExistence type="predicted"/>
<evidence type="ECO:0000313" key="3">
    <source>
        <dbReference type="Proteomes" id="UP000240653"/>
    </source>
</evidence>
<organism evidence="2 3">
    <name type="scientific">Pseudaminobacter soli</name>
    <name type="common">ex Li et al. 2025</name>
    <dbReference type="NCBI Taxonomy" id="1295366"/>
    <lineage>
        <taxon>Bacteria</taxon>
        <taxon>Pseudomonadati</taxon>
        <taxon>Pseudomonadota</taxon>
        <taxon>Alphaproteobacteria</taxon>
        <taxon>Hyphomicrobiales</taxon>
        <taxon>Phyllobacteriaceae</taxon>
        <taxon>Pseudaminobacter</taxon>
    </lineage>
</organism>
<feature type="chain" id="PRO_5015143639" description="DUF945 domain-containing protein" evidence="1">
    <location>
        <begin position="24"/>
        <end position="399"/>
    </location>
</feature>
<dbReference type="RefSeq" id="WP_106724803.1">
    <property type="nucleotide sequence ID" value="NZ_PXYL01000007.1"/>
</dbReference>
<accession>A0A2P7SAY3</accession>
<dbReference type="EMBL" id="PXYL01000007">
    <property type="protein sequence ID" value="PSJ59663.1"/>
    <property type="molecule type" value="Genomic_DNA"/>
</dbReference>
<dbReference type="Proteomes" id="UP000240653">
    <property type="component" value="Unassembled WGS sequence"/>
</dbReference>
<dbReference type="OrthoDB" id="7824623at2"/>
<reference evidence="2 3" key="1">
    <citation type="submission" date="2018-03" db="EMBL/GenBank/DDBJ databases">
        <title>The draft genome of Mesorhizobium soli JCM 19897.</title>
        <authorList>
            <person name="Li L."/>
            <person name="Liu L."/>
            <person name="Liang L."/>
            <person name="Wang T."/>
            <person name="Zhang X."/>
        </authorList>
    </citation>
    <scope>NUCLEOTIDE SEQUENCE [LARGE SCALE GENOMIC DNA]</scope>
    <source>
        <strain evidence="2 3">JCM 19897</strain>
    </source>
</reference>
<evidence type="ECO:0008006" key="4">
    <source>
        <dbReference type="Google" id="ProtNLM"/>
    </source>
</evidence>
<keyword evidence="1" id="KW-0732">Signal</keyword>
<comment type="caution">
    <text evidence="2">The sequence shown here is derived from an EMBL/GenBank/DDBJ whole genome shotgun (WGS) entry which is preliminary data.</text>
</comment>
<evidence type="ECO:0000256" key="1">
    <source>
        <dbReference type="SAM" id="SignalP"/>
    </source>
</evidence>
<dbReference type="AlphaFoldDB" id="A0A2P7SAY3"/>